<evidence type="ECO:0000256" key="2">
    <source>
        <dbReference type="SAM" id="Phobius"/>
    </source>
</evidence>
<evidence type="ECO:0000259" key="3">
    <source>
        <dbReference type="SMART" id="SM00331"/>
    </source>
</evidence>
<sequence>MTLQRRLAQGIGVILAGLLIFLGFTTNSFHQIDQFITSTLFQEIEIARDYEHLADLWVEIDDLVQQHLSDHRRTAALVPEEMVQRFEQSLERLDGKMTEPAYRASFAPVQGAAQSYLKKLRDLERQAARRAALARREIQRRDGAGQAMITKVGDLLSRYRKMIADFSETLKNDDFQASLGTTSTLMVKISRIERDLDIAENEVALYLSLRNEPSAGVATAPVDRTAVAERVQKRLQAVIGLLSRSIEETTNPLQLRVFSSIRTKIQEFRRSFAELRDSLEHSDSEKLELDDLVGTLASDLEALRRRGVGMAFREAQVFWQRIGQTSEGLLSRIRANRQAGLALLLLVLLLGSYVAIVFPRRIGGPLMKLARAVEEFRLGKEFPEPAPTGTIEIDTLANAFHQGSQRLNAQAALNQKYLTTIRELDQVYRELQSPPGEEELDAPRQRLEKAVNMVLEQLLENIPQIDLVKLMYFPRDAEGRPQTNGPLVRLGETHTSPAFRESPEFAEYAESLGMAQGREESIPLGEGLTGWFFCHVTPTTVGVNDQGLFPVYPITPIRDLPPLQDRTLEKGLRGCLYLEKIQRPNVPLDLDSSTEVPALGALFVYFSRPDVRLSWQDLSFIKIIASQLGSVLEIHYLQVESEKMRRMAHQLQMAREIQENLLPTSIPEVPGLVLDAASKPAADVGGDYYDCFPVGATRLGVVIADAAGKNVPAAILMTVLKTTLSTMDKETMTASDVLTKANAIILRNITSDRFITAMYAIIDAVTGEVELSSAGHNPALIVTGHGAQRAIQEKAVPGLPLGITEVTYLAQRFQLKRGDLLVLYTDGVTDARNLAKQSFGMSGLKRYLAGPRTARMAHGLIEVVQEFAEGMPQQDDITALTIEFQGRAA</sequence>
<feature type="domain" description="PPM-type phosphatase" evidence="3">
    <location>
        <begin position="669"/>
        <end position="884"/>
    </location>
</feature>
<dbReference type="GO" id="GO:0016791">
    <property type="term" value="F:phosphatase activity"/>
    <property type="evidence" value="ECO:0007669"/>
    <property type="project" value="TreeGrafter"/>
</dbReference>
<proteinExistence type="predicted"/>
<protein>
    <submittedName>
        <fullName evidence="4">Serine phosphatase RsbU, regulator of sigma subunit</fullName>
    </submittedName>
</protein>
<reference evidence="4 5" key="1">
    <citation type="submission" date="2018-05" db="EMBL/GenBank/DDBJ databases">
        <title>A metagenomic window into the 2 km-deep terrestrial subsurface aquifer revealed taxonomically and functionally diverse microbial community comprising novel uncultured bacterial lineages.</title>
        <authorList>
            <person name="Kadnikov V.V."/>
            <person name="Mardanov A.V."/>
            <person name="Beletsky A.V."/>
            <person name="Banks D."/>
            <person name="Pimenov N.V."/>
            <person name="Frank Y.A."/>
            <person name="Karnachuk O.V."/>
            <person name="Ravin N.V."/>
        </authorList>
    </citation>
    <scope>NUCLEOTIDE SEQUENCE [LARGE SCALE GENOMIC DNA]</scope>
    <source>
        <strain evidence="4">BY5</strain>
    </source>
</reference>
<evidence type="ECO:0000313" key="5">
    <source>
        <dbReference type="Proteomes" id="UP000252355"/>
    </source>
</evidence>
<dbReference type="Gene3D" id="6.10.340.10">
    <property type="match status" value="1"/>
</dbReference>
<feature type="transmembrane region" description="Helical" evidence="2">
    <location>
        <begin position="7"/>
        <end position="24"/>
    </location>
</feature>
<evidence type="ECO:0000313" key="4">
    <source>
        <dbReference type="EMBL" id="RCK81777.1"/>
    </source>
</evidence>
<dbReference type="Pfam" id="PF07228">
    <property type="entry name" value="SpoIIE"/>
    <property type="match status" value="1"/>
</dbReference>
<dbReference type="PANTHER" id="PTHR43156">
    <property type="entry name" value="STAGE II SPORULATION PROTEIN E-RELATED"/>
    <property type="match status" value="1"/>
</dbReference>
<dbReference type="InterPro" id="IPR036457">
    <property type="entry name" value="PPM-type-like_dom_sf"/>
</dbReference>
<keyword evidence="1" id="KW-0378">Hydrolase</keyword>
<comment type="caution">
    <text evidence="4">The sequence shown here is derived from an EMBL/GenBank/DDBJ whole genome shotgun (WGS) entry which is preliminary data.</text>
</comment>
<organism evidence="4 5">
    <name type="scientific">Candidatus Ozemobacter sibiricus</name>
    <dbReference type="NCBI Taxonomy" id="2268124"/>
    <lineage>
        <taxon>Bacteria</taxon>
        <taxon>Candidatus Ozemobacteria</taxon>
        <taxon>Candidatus Ozemobacterales</taxon>
        <taxon>Candidatus Ozemobacteraceae</taxon>
        <taxon>Candidatus Ozemobacter</taxon>
    </lineage>
</organism>
<gene>
    <name evidence="4" type="ORF">OZSIB_0911</name>
</gene>
<dbReference type="EMBL" id="QOQW01000001">
    <property type="protein sequence ID" value="RCK81777.1"/>
    <property type="molecule type" value="Genomic_DNA"/>
</dbReference>
<dbReference type="SMART" id="SM00331">
    <property type="entry name" value="PP2C_SIG"/>
    <property type="match status" value="1"/>
</dbReference>
<dbReference type="Proteomes" id="UP000252355">
    <property type="component" value="Unassembled WGS sequence"/>
</dbReference>
<evidence type="ECO:0000256" key="1">
    <source>
        <dbReference type="ARBA" id="ARBA00022801"/>
    </source>
</evidence>
<dbReference type="PANTHER" id="PTHR43156:SF2">
    <property type="entry name" value="STAGE II SPORULATION PROTEIN E"/>
    <property type="match status" value="1"/>
</dbReference>
<accession>A0A367ZVA8</accession>
<feature type="transmembrane region" description="Helical" evidence="2">
    <location>
        <begin position="339"/>
        <end position="358"/>
    </location>
</feature>
<dbReference type="InterPro" id="IPR052016">
    <property type="entry name" value="Bact_Sigma-Reg"/>
</dbReference>
<dbReference type="AlphaFoldDB" id="A0A367ZVA8"/>
<dbReference type="Gene3D" id="3.60.40.10">
    <property type="entry name" value="PPM-type phosphatase domain"/>
    <property type="match status" value="1"/>
</dbReference>
<name>A0A367ZVA8_9BACT</name>
<dbReference type="SUPFAM" id="SSF81606">
    <property type="entry name" value="PP2C-like"/>
    <property type="match status" value="1"/>
</dbReference>
<keyword evidence="2" id="KW-1133">Transmembrane helix</keyword>
<keyword evidence="2" id="KW-0812">Transmembrane</keyword>
<keyword evidence="2" id="KW-0472">Membrane</keyword>
<dbReference type="InterPro" id="IPR001932">
    <property type="entry name" value="PPM-type_phosphatase-like_dom"/>
</dbReference>